<dbReference type="InterPro" id="IPR050527">
    <property type="entry name" value="Snail/Krueppel_Znf"/>
</dbReference>
<dbReference type="AlphaFoldDB" id="A0A9N9S6V5"/>
<comment type="subcellular location">
    <subcellularLocation>
        <location evidence="1">Nucleus</location>
    </subcellularLocation>
</comment>
<dbReference type="OrthoDB" id="6077919at2759"/>
<evidence type="ECO:0000256" key="4">
    <source>
        <dbReference type="ARBA" id="ARBA00022771"/>
    </source>
</evidence>
<evidence type="ECO:0000256" key="9">
    <source>
        <dbReference type="PROSITE-ProRule" id="PRU00042"/>
    </source>
</evidence>
<dbReference type="GO" id="GO:0005634">
    <property type="term" value="C:nucleus"/>
    <property type="evidence" value="ECO:0007669"/>
    <property type="project" value="UniProtKB-SubCell"/>
</dbReference>
<dbReference type="FunFam" id="3.30.160.60:FF:000446">
    <property type="entry name" value="Zinc finger protein"/>
    <property type="match status" value="1"/>
</dbReference>
<evidence type="ECO:0000256" key="5">
    <source>
        <dbReference type="ARBA" id="ARBA00022833"/>
    </source>
</evidence>
<dbReference type="GO" id="GO:0008270">
    <property type="term" value="F:zinc ion binding"/>
    <property type="evidence" value="ECO:0007669"/>
    <property type="project" value="UniProtKB-KW"/>
</dbReference>
<dbReference type="Proteomes" id="UP001153620">
    <property type="component" value="Chromosome 4"/>
</dbReference>
<evidence type="ECO:0000256" key="3">
    <source>
        <dbReference type="ARBA" id="ARBA00022737"/>
    </source>
</evidence>
<gene>
    <name evidence="11" type="ORF">CHIRRI_LOCUS12918</name>
</gene>
<evidence type="ECO:0000256" key="8">
    <source>
        <dbReference type="ARBA" id="ARBA00037948"/>
    </source>
</evidence>
<proteinExistence type="inferred from homology"/>
<evidence type="ECO:0000313" key="12">
    <source>
        <dbReference type="Proteomes" id="UP001153620"/>
    </source>
</evidence>
<dbReference type="Gene3D" id="3.30.160.60">
    <property type="entry name" value="Classic Zinc Finger"/>
    <property type="match status" value="4"/>
</dbReference>
<evidence type="ECO:0000256" key="6">
    <source>
        <dbReference type="ARBA" id="ARBA00023125"/>
    </source>
</evidence>
<keyword evidence="7" id="KW-0539">Nucleus</keyword>
<dbReference type="InterPro" id="IPR013087">
    <property type="entry name" value="Znf_C2H2_type"/>
</dbReference>
<keyword evidence="5" id="KW-0862">Zinc</keyword>
<dbReference type="GO" id="GO:0000978">
    <property type="term" value="F:RNA polymerase II cis-regulatory region sequence-specific DNA binding"/>
    <property type="evidence" value="ECO:0007669"/>
    <property type="project" value="TreeGrafter"/>
</dbReference>
<dbReference type="SUPFAM" id="SSF57667">
    <property type="entry name" value="beta-beta-alpha zinc fingers"/>
    <property type="match status" value="4"/>
</dbReference>
<dbReference type="PROSITE" id="PS00028">
    <property type="entry name" value="ZINC_FINGER_C2H2_1"/>
    <property type="match status" value="6"/>
</dbReference>
<feature type="domain" description="C2H2-type" evidence="10">
    <location>
        <begin position="320"/>
        <end position="348"/>
    </location>
</feature>
<evidence type="ECO:0000256" key="7">
    <source>
        <dbReference type="ARBA" id="ARBA00023242"/>
    </source>
</evidence>
<feature type="domain" description="C2H2-type" evidence="10">
    <location>
        <begin position="292"/>
        <end position="319"/>
    </location>
</feature>
<reference evidence="11" key="1">
    <citation type="submission" date="2022-01" db="EMBL/GenBank/DDBJ databases">
        <authorList>
            <person name="King R."/>
        </authorList>
    </citation>
    <scope>NUCLEOTIDE SEQUENCE</scope>
</reference>
<dbReference type="PROSITE" id="PS50157">
    <property type="entry name" value="ZINC_FINGER_C2H2_2"/>
    <property type="match status" value="7"/>
</dbReference>
<keyword evidence="3" id="KW-0677">Repeat</keyword>
<sequence length="402" mass="47357">MSKFEINDIDNCFVCGEYMGPFKNELTVATGYSEKTVLQIIENFLESSISEVIIEKGGICQNCFIKFNEYDEHQTIANQILSELNSMLLIRESYVAPKQEQKRQFEIICNEPEQALIQLPGEYDLNPVLEDDIMPEDIKPILYDEILDIKPVIERKRSNYVKKDKDIGLVVTIINNQKFYTCEFCQKNFQSRSRLRTHRQTHSTERNFMCQECGSKFKTLNCLKNHSRLHSNVYFHCDLCNNRFKGKHELRCHMEAIHLGKKEHICQICGKAFSRDKTLRQHLLYHYNVRNIVCEICGFKTINRPKMTRHLKSHSGVRNYACNICGKRFLYSYNVTAHIKHVHYHEKRPTTSEDKLLCTICGKKFQKIWKVKEHMKEFHKIIEETIEIVGDKNIEIITDQQD</sequence>
<organism evidence="11 12">
    <name type="scientific">Chironomus riparius</name>
    <dbReference type="NCBI Taxonomy" id="315576"/>
    <lineage>
        <taxon>Eukaryota</taxon>
        <taxon>Metazoa</taxon>
        <taxon>Ecdysozoa</taxon>
        <taxon>Arthropoda</taxon>
        <taxon>Hexapoda</taxon>
        <taxon>Insecta</taxon>
        <taxon>Pterygota</taxon>
        <taxon>Neoptera</taxon>
        <taxon>Endopterygota</taxon>
        <taxon>Diptera</taxon>
        <taxon>Nematocera</taxon>
        <taxon>Chironomoidea</taxon>
        <taxon>Chironomidae</taxon>
        <taxon>Chironominae</taxon>
        <taxon>Chironomus</taxon>
    </lineage>
</organism>
<accession>A0A9N9S6V5</accession>
<dbReference type="EMBL" id="OU895880">
    <property type="protein sequence ID" value="CAG9810102.1"/>
    <property type="molecule type" value="Genomic_DNA"/>
</dbReference>
<feature type="domain" description="C2H2-type" evidence="10">
    <location>
        <begin position="180"/>
        <end position="207"/>
    </location>
</feature>
<keyword evidence="4 9" id="KW-0863">Zinc-finger</keyword>
<feature type="domain" description="C2H2-type" evidence="10">
    <location>
        <begin position="356"/>
        <end position="379"/>
    </location>
</feature>
<comment type="similarity">
    <text evidence="8">Belongs to the snail C2H2-type zinc-finger protein family.</text>
</comment>
<evidence type="ECO:0000256" key="1">
    <source>
        <dbReference type="ARBA" id="ARBA00004123"/>
    </source>
</evidence>
<protein>
    <recommendedName>
        <fullName evidence="10">C2H2-type domain-containing protein</fullName>
    </recommendedName>
</protein>
<feature type="domain" description="C2H2-type" evidence="10">
    <location>
        <begin position="264"/>
        <end position="291"/>
    </location>
</feature>
<feature type="domain" description="C2H2-type" evidence="10">
    <location>
        <begin position="208"/>
        <end position="232"/>
    </location>
</feature>
<keyword evidence="6" id="KW-0238">DNA-binding</keyword>
<dbReference type="SMART" id="SM00355">
    <property type="entry name" value="ZnF_C2H2"/>
    <property type="match status" value="7"/>
</dbReference>
<keyword evidence="12" id="KW-1185">Reference proteome</keyword>
<dbReference type="PANTHER" id="PTHR24388">
    <property type="entry name" value="ZINC FINGER PROTEIN"/>
    <property type="match status" value="1"/>
</dbReference>
<dbReference type="Pfam" id="PF00096">
    <property type="entry name" value="zf-C2H2"/>
    <property type="match status" value="3"/>
</dbReference>
<dbReference type="GO" id="GO:0000981">
    <property type="term" value="F:DNA-binding transcription factor activity, RNA polymerase II-specific"/>
    <property type="evidence" value="ECO:0007669"/>
    <property type="project" value="TreeGrafter"/>
</dbReference>
<evidence type="ECO:0000256" key="2">
    <source>
        <dbReference type="ARBA" id="ARBA00022723"/>
    </source>
</evidence>
<dbReference type="PANTHER" id="PTHR24388:SF54">
    <property type="entry name" value="PROTEIN ESCARGOT"/>
    <property type="match status" value="1"/>
</dbReference>
<name>A0A9N9S6V5_9DIPT</name>
<evidence type="ECO:0000259" key="10">
    <source>
        <dbReference type="PROSITE" id="PS50157"/>
    </source>
</evidence>
<feature type="domain" description="C2H2-type" evidence="10">
    <location>
        <begin position="235"/>
        <end position="263"/>
    </location>
</feature>
<dbReference type="InterPro" id="IPR036236">
    <property type="entry name" value="Znf_C2H2_sf"/>
</dbReference>
<reference evidence="11" key="2">
    <citation type="submission" date="2022-10" db="EMBL/GenBank/DDBJ databases">
        <authorList>
            <consortium name="ENA_rothamsted_submissions"/>
            <consortium name="culmorum"/>
            <person name="King R."/>
        </authorList>
    </citation>
    <scope>NUCLEOTIDE SEQUENCE</scope>
</reference>
<keyword evidence="2" id="KW-0479">Metal-binding</keyword>
<evidence type="ECO:0000313" key="11">
    <source>
        <dbReference type="EMBL" id="CAG9810102.1"/>
    </source>
</evidence>